<keyword evidence="3" id="KW-1185">Reference proteome</keyword>
<feature type="region of interest" description="Disordered" evidence="1">
    <location>
        <begin position="111"/>
        <end position="137"/>
    </location>
</feature>
<dbReference type="AlphaFoldDB" id="M2QHD0"/>
<organism evidence="2 3">
    <name type="scientific">Ceriporiopsis subvermispora (strain B)</name>
    <name type="common">White-rot fungus</name>
    <name type="synonym">Gelatoporia subvermispora</name>
    <dbReference type="NCBI Taxonomy" id="914234"/>
    <lineage>
        <taxon>Eukaryota</taxon>
        <taxon>Fungi</taxon>
        <taxon>Dikarya</taxon>
        <taxon>Basidiomycota</taxon>
        <taxon>Agaricomycotina</taxon>
        <taxon>Agaricomycetes</taxon>
        <taxon>Polyporales</taxon>
        <taxon>Gelatoporiaceae</taxon>
        <taxon>Gelatoporia</taxon>
    </lineage>
</organism>
<accession>M2QHD0</accession>
<sequence length="571" mass="62006">METGNGRIWLFKLQGPDTFVDQEGQHRDECGAWVQDAGGTEMLENVSDSEDDEVTDLVGVPALRLRVRKIGTQERRLYAHGTPPGGGSTCAEVFLVCVTAAGVWRGDEDVHKSSAGSGITSSNTLSGPRTPAALGSTRSAVSVQVTQAVCRMNRREPAGDASAGRRESHAYAPSIFYSIILLRSTVSLAREVLGLVNISIIPGMIQGRILAMAAASRCFLASTASGVIMNHGTFQAADDRGVIRRKEYVRRMGGVWRKCEERAAYIAAEAHNDVALGVPLGYVFDPGNQCWIADGESSRVSAFNKPAPFCEACVSCVRGAYMRGDPTEAARIDDRERKMYENAWVLVARSHEEIDSALLEVRREFGYTPKIIAIILAAHLKFAALQQARELLYKPCSVWRTASAFAVPRTPTDTLSGRRRSLCAASYKSDGCEHPAGSEHCRGELDRGKLDGSECNLDGRARSELVNLRQGRVGREGAIEDVRGVKRAQDARLGEAVTMMGESSESFVSWTAVAEMGVRELLCKGWRSGGWRTVLPDSSSTAEGLTYELALGHICAVYPPQIQCRKETNVA</sequence>
<name>M2QHD0_CERS8</name>
<evidence type="ECO:0000313" key="2">
    <source>
        <dbReference type="EMBL" id="EMD31450.1"/>
    </source>
</evidence>
<protein>
    <submittedName>
        <fullName evidence="2">Uncharacterized protein</fullName>
    </submittedName>
</protein>
<gene>
    <name evidence="2" type="ORF">CERSUDRAFT_127337</name>
</gene>
<dbReference type="HOGENOM" id="CLU_477331_0_0_1"/>
<evidence type="ECO:0000313" key="3">
    <source>
        <dbReference type="Proteomes" id="UP000016930"/>
    </source>
</evidence>
<reference evidence="2 3" key="1">
    <citation type="journal article" date="2012" name="Proc. Natl. Acad. Sci. U.S.A.">
        <title>Comparative genomics of Ceriporiopsis subvermispora and Phanerochaete chrysosporium provide insight into selective ligninolysis.</title>
        <authorList>
            <person name="Fernandez-Fueyo E."/>
            <person name="Ruiz-Duenas F.J."/>
            <person name="Ferreira P."/>
            <person name="Floudas D."/>
            <person name="Hibbett D.S."/>
            <person name="Canessa P."/>
            <person name="Larrondo L.F."/>
            <person name="James T.Y."/>
            <person name="Seelenfreund D."/>
            <person name="Lobos S."/>
            <person name="Polanco R."/>
            <person name="Tello M."/>
            <person name="Honda Y."/>
            <person name="Watanabe T."/>
            <person name="Watanabe T."/>
            <person name="Ryu J.S."/>
            <person name="Kubicek C.P."/>
            <person name="Schmoll M."/>
            <person name="Gaskell J."/>
            <person name="Hammel K.E."/>
            <person name="St John F.J."/>
            <person name="Vanden Wymelenberg A."/>
            <person name="Sabat G."/>
            <person name="Splinter BonDurant S."/>
            <person name="Syed K."/>
            <person name="Yadav J.S."/>
            <person name="Doddapaneni H."/>
            <person name="Subramanian V."/>
            <person name="Lavin J.L."/>
            <person name="Oguiza J.A."/>
            <person name="Perez G."/>
            <person name="Pisabarro A.G."/>
            <person name="Ramirez L."/>
            <person name="Santoyo F."/>
            <person name="Master E."/>
            <person name="Coutinho P.M."/>
            <person name="Henrissat B."/>
            <person name="Lombard V."/>
            <person name="Magnuson J.K."/>
            <person name="Kuees U."/>
            <person name="Hori C."/>
            <person name="Igarashi K."/>
            <person name="Samejima M."/>
            <person name="Held B.W."/>
            <person name="Barry K.W."/>
            <person name="LaButti K.M."/>
            <person name="Lapidus A."/>
            <person name="Lindquist E.A."/>
            <person name="Lucas S.M."/>
            <person name="Riley R."/>
            <person name="Salamov A.A."/>
            <person name="Hoffmeister D."/>
            <person name="Schwenk D."/>
            <person name="Hadar Y."/>
            <person name="Yarden O."/>
            <person name="de Vries R.P."/>
            <person name="Wiebenga A."/>
            <person name="Stenlid J."/>
            <person name="Eastwood D."/>
            <person name="Grigoriev I.V."/>
            <person name="Berka R.M."/>
            <person name="Blanchette R.A."/>
            <person name="Kersten P."/>
            <person name="Martinez A.T."/>
            <person name="Vicuna R."/>
            <person name="Cullen D."/>
        </authorList>
    </citation>
    <scope>NUCLEOTIDE SEQUENCE [LARGE SCALE GENOMIC DNA]</scope>
    <source>
        <strain evidence="2 3">B</strain>
    </source>
</reference>
<dbReference type="EMBL" id="KB445818">
    <property type="protein sequence ID" value="EMD31450.1"/>
    <property type="molecule type" value="Genomic_DNA"/>
</dbReference>
<feature type="compositionally biased region" description="Polar residues" evidence="1">
    <location>
        <begin position="114"/>
        <end position="127"/>
    </location>
</feature>
<proteinExistence type="predicted"/>
<dbReference type="Proteomes" id="UP000016930">
    <property type="component" value="Unassembled WGS sequence"/>
</dbReference>
<evidence type="ECO:0000256" key="1">
    <source>
        <dbReference type="SAM" id="MobiDB-lite"/>
    </source>
</evidence>